<evidence type="ECO:0000256" key="1">
    <source>
        <dbReference type="SAM" id="Phobius"/>
    </source>
</evidence>
<reference evidence="2" key="1">
    <citation type="journal article" date="2020" name="New Phytol.">
        <title>Comparative genomics reveals dynamic genome evolution in host specialist ectomycorrhizal fungi.</title>
        <authorList>
            <person name="Lofgren L.A."/>
            <person name="Nguyen N.H."/>
            <person name="Vilgalys R."/>
            <person name="Ruytinx J."/>
            <person name="Liao H.L."/>
            <person name="Branco S."/>
            <person name="Kuo A."/>
            <person name="LaButti K."/>
            <person name="Lipzen A."/>
            <person name="Andreopoulos W."/>
            <person name="Pangilinan J."/>
            <person name="Riley R."/>
            <person name="Hundley H."/>
            <person name="Na H."/>
            <person name="Barry K."/>
            <person name="Grigoriev I.V."/>
            <person name="Stajich J.E."/>
            <person name="Kennedy P.G."/>
        </authorList>
    </citation>
    <scope>NUCLEOTIDE SEQUENCE</scope>
    <source>
        <strain evidence="2">FC423</strain>
    </source>
</reference>
<keyword evidence="1" id="KW-1133">Transmembrane helix</keyword>
<dbReference type="EMBL" id="JABBWM010000009">
    <property type="protein sequence ID" value="KAG2114644.1"/>
    <property type="molecule type" value="Genomic_DNA"/>
</dbReference>
<dbReference type="OrthoDB" id="2686298at2759"/>
<evidence type="ECO:0000313" key="2">
    <source>
        <dbReference type="EMBL" id="KAG2114644.1"/>
    </source>
</evidence>
<dbReference type="AlphaFoldDB" id="A0A9P7JXP6"/>
<keyword evidence="1" id="KW-0812">Transmembrane</keyword>
<accession>A0A9P7JXP6</accession>
<sequence>MMMQETLPSGTQTLCGPSDIVIGMLFVNTHPLLTILRVVGFGPSRVRCNVSVFITFSGGIAAWLQGWLFGPAVPKGNGSAMLQRLAMMGKARL</sequence>
<evidence type="ECO:0000313" key="3">
    <source>
        <dbReference type="Proteomes" id="UP000823399"/>
    </source>
</evidence>
<keyword evidence="3" id="KW-1185">Reference proteome</keyword>
<feature type="transmembrane region" description="Helical" evidence="1">
    <location>
        <begin position="51"/>
        <end position="69"/>
    </location>
</feature>
<dbReference type="GeneID" id="64692061"/>
<feature type="transmembrane region" description="Helical" evidence="1">
    <location>
        <begin position="20"/>
        <end position="39"/>
    </location>
</feature>
<dbReference type="Proteomes" id="UP000823399">
    <property type="component" value="Unassembled WGS sequence"/>
</dbReference>
<protein>
    <submittedName>
        <fullName evidence="2">Uncharacterized protein</fullName>
    </submittedName>
</protein>
<dbReference type="RefSeq" id="XP_041296592.1">
    <property type="nucleotide sequence ID" value="XM_041429802.1"/>
</dbReference>
<name>A0A9P7JXP6_9AGAM</name>
<organism evidence="2 3">
    <name type="scientific">Suillus discolor</name>
    <dbReference type="NCBI Taxonomy" id="1912936"/>
    <lineage>
        <taxon>Eukaryota</taxon>
        <taxon>Fungi</taxon>
        <taxon>Dikarya</taxon>
        <taxon>Basidiomycota</taxon>
        <taxon>Agaricomycotina</taxon>
        <taxon>Agaricomycetes</taxon>
        <taxon>Agaricomycetidae</taxon>
        <taxon>Boletales</taxon>
        <taxon>Suillineae</taxon>
        <taxon>Suillaceae</taxon>
        <taxon>Suillus</taxon>
    </lineage>
</organism>
<gene>
    <name evidence="2" type="ORF">F5147DRAFT_430054</name>
</gene>
<keyword evidence="1" id="KW-0472">Membrane</keyword>
<comment type="caution">
    <text evidence="2">The sequence shown here is derived from an EMBL/GenBank/DDBJ whole genome shotgun (WGS) entry which is preliminary data.</text>
</comment>
<proteinExistence type="predicted"/>